<comment type="catalytic activity">
    <reaction evidence="10">
        <text>hydrogencarbonate + L-glutamine + 2 ATP + H2O = carbamoyl phosphate + L-glutamate + 2 ADP + phosphate + 2 H(+)</text>
        <dbReference type="Rhea" id="RHEA:18633"/>
        <dbReference type="ChEBI" id="CHEBI:15377"/>
        <dbReference type="ChEBI" id="CHEBI:15378"/>
        <dbReference type="ChEBI" id="CHEBI:17544"/>
        <dbReference type="ChEBI" id="CHEBI:29985"/>
        <dbReference type="ChEBI" id="CHEBI:30616"/>
        <dbReference type="ChEBI" id="CHEBI:43474"/>
        <dbReference type="ChEBI" id="CHEBI:58228"/>
        <dbReference type="ChEBI" id="CHEBI:58359"/>
        <dbReference type="ChEBI" id="CHEBI:456216"/>
        <dbReference type="EC" id="6.3.5.5"/>
    </reaction>
</comment>
<dbReference type="GO" id="GO:0005737">
    <property type="term" value="C:cytoplasm"/>
    <property type="evidence" value="ECO:0007669"/>
    <property type="project" value="TreeGrafter"/>
</dbReference>
<dbReference type="PROSITE" id="PS50975">
    <property type="entry name" value="ATP_GRASP"/>
    <property type="match status" value="1"/>
</dbReference>
<dbReference type="InterPro" id="IPR011761">
    <property type="entry name" value="ATP-grasp"/>
</dbReference>
<proteinExistence type="predicted"/>
<evidence type="ECO:0000256" key="1">
    <source>
        <dbReference type="ARBA" id="ARBA00022598"/>
    </source>
</evidence>
<evidence type="ECO:0000256" key="6">
    <source>
        <dbReference type="ARBA" id="ARBA00044249"/>
    </source>
</evidence>
<dbReference type="GO" id="GO:0005524">
    <property type="term" value="F:ATP binding"/>
    <property type="evidence" value="ECO:0007669"/>
    <property type="project" value="UniProtKB-UniRule"/>
</dbReference>
<evidence type="ECO:0000256" key="10">
    <source>
        <dbReference type="ARBA" id="ARBA00048816"/>
    </source>
</evidence>
<keyword evidence="1" id="KW-0436">Ligase</keyword>
<gene>
    <name evidence="13" type="ORF">N7515_005504</name>
</gene>
<protein>
    <recommendedName>
        <fullName evidence="5">carbamoyl-phosphate synthase (ammonia)</fullName>
        <ecNumber evidence="5">6.3.4.16</ecNumber>
    </recommendedName>
    <alternativeName>
        <fullName evidence="7">Ammonium-dependent carbamoyl phosphate synthetase</fullName>
    </alternativeName>
    <alternativeName>
        <fullName evidence="6">Arginine-specific carbamoyl phosphate synthetase, ammonia chain</fullName>
    </alternativeName>
    <alternativeName>
        <fullName evidence="8">Glutamine-dependent carbamoyl phosphate synthetase</fullName>
    </alternativeName>
</protein>
<reference evidence="13" key="1">
    <citation type="submission" date="2022-11" db="EMBL/GenBank/DDBJ databases">
        <authorList>
            <person name="Petersen C."/>
        </authorList>
    </citation>
    <scope>NUCLEOTIDE SEQUENCE</scope>
    <source>
        <strain evidence="13">IBT 22155</strain>
    </source>
</reference>
<dbReference type="RefSeq" id="XP_056519844.1">
    <property type="nucleotide sequence ID" value="XM_056666248.1"/>
</dbReference>
<feature type="domain" description="ATP-grasp" evidence="12">
    <location>
        <begin position="44"/>
        <end position="136"/>
    </location>
</feature>
<dbReference type="PANTHER" id="PTHR11405:SF53">
    <property type="entry name" value="CARBAMOYL-PHOSPHATE SYNTHASE [AMMONIA], MITOCHONDRIAL"/>
    <property type="match status" value="1"/>
</dbReference>
<comment type="subunit">
    <text evidence="4">Heterodimer composed of 2 chains; the small (or glutamine) chain promotes the hydrolysis of glutamine to ammonia, which is used by the large (or ammonia) chain to synthesize carbamoyl phosphate.</text>
</comment>
<evidence type="ECO:0000256" key="5">
    <source>
        <dbReference type="ARBA" id="ARBA00044063"/>
    </source>
</evidence>
<dbReference type="SUPFAM" id="SSF56059">
    <property type="entry name" value="Glutathione synthetase ATP-binding domain-like"/>
    <property type="match status" value="1"/>
</dbReference>
<dbReference type="GeneID" id="81405418"/>
<comment type="caution">
    <text evidence="13">The sequence shown here is derived from an EMBL/GenBank/DDBJ whole genome shotgun (WGS) entry which is preliminary data.</text>
</comment>
<accession>A0A9W9GSU3</accession>
<dbReference type="GO" id="GO:0004088">
    <property type="term" value="F:carbamoyl-phosphate synthase (glutamine-hydrolyzing) activity"/>
    <property type="evidence" value="ECO:0007669"/>
    <property type="project" value="UniProtKB-EC"/>
</dbReference>
<evidence type="ECO:0000256" key="2">
    <source>
        <dbReference type="ARBA" id="ARBA00022741"/>
    </source>
</evidence>
<comment type="catalytic activity">
    <reaction evidence="9">
        <text>hydrogencarbonate + NH4(+) + 2 ATP = carbamoyl phosphate + 2 ADP + phosphate + 2 H(+)</text>
        <dbReference type="Rhea" id="RHEA:18029"/>
        <dbReference type="ChEBI" id="CHEBI:15378"/>
        <dbReference type="ChEBI" id="CHEBI:17544"/>
        <dbReference type="ChEBI" id="CHEBI:28938"/>
        <dbReference type="ChEBI" id="CHEBI:30616"/>
        <dbReference type="ChEBI" id="CHEBI:43474"/>
        <dbReference type="ChEBI" id="CHEBI:58228"/>
        <dbReference type="ChEBI" id="CHEBI:456216"/>
        <dbReference type="EC" id="6.3.4.16"/>
    </reaction>
</comment>
<evidence type="ECO:0000256" key="11">
    <source>
        <dbReference type="PROSITE-ProRule" id="PRU00409"/>
    </source>
</evidence>
<dbReference type="Pfam" id="PF02786">
    <property type="entry name" value="CPSase_L_D2"/>
    <property type="match status" value="1"/>
</dbReference>
<name>A0A9W9GSU3_9EURO</name>
<evidence type="ECO:0000313" key="14">
    <source>
        <dbReference type="Proteomes" id="UP001149079"/>
    </source>
</evidence>
<dbReference type="FunFam" id="3.30.1490.20:FF:000001">
    <property type="entry name" value="Carbamoyl-phosphate synthase large chain"/>
    <property type="match status" value="1"/>
</dbReference>
<dbReference type="EMBL" id="JAPQKL010000005">
    <property type="protein sequence ID" value="KAJ5129465.1"/>
    <property type="molecule type" value="Genomic_DNA"/>
</dbReference>
<dbReference type="Proteomes" id="UP001149079">
    <property type="component" value="Unassembled WGS sequence"/>
</dbReference>
<dbReference type="GO" id="GO:0046872">
    <property type="term" value="F:metal ion binding"/>
    <property type="evidence" value="ECO:0007669"/>
    <property type="project" value="InterPro"/>
</dbReference>
<evidence type="ECO:0000256" key="4">
    <source>
        <dbReference type="ARBA" id="ARBA00044031"/>
    </source>
</evidence>
<evidence type="ECO:0000256" key="8">
    <source>
        <dbReference type="ARBA" id="ARBA00044334"/>
    </source>
</evidence>
<evidence type="ECO:0000256" key="7">
    <source>
        <dbReference type="ARBA" id="ARBA00044318"/>
    </source>
</evidence>
<evidence type="ECO:0000256" key="9">
    <source>
        <dbReference type="ARBA" id="ARBA00047359"/>
    </source>
</evidence>
<organism evidence="13 14">
    <name type="scientific">Penicillium bovifimosum</name>
    <dbReference type="NCBI Taxonomy" id="126998"/>
    <lineage>
        <taxon>Eukaryota</taxon>
        <taxon>Fungi</taxon>
        <taxon>Dikarya</taxon>
        <taxon>Ascomycota</taxon>
        <taxon>Pezizomycotina</taxon>
        <taxon>Eurotiomycetes</taxon>
        <taxon>Eurotiomycetidae</taxon>
        <taxon>Eurotiales</taxon>
        <taxon>Aspergillaceae</taxon>
        <taxon>Penicillium</taxon>
    </lineage>
</organism>
<keyword evidence="3 11" id="KW-0067">ATP-binding</keyword>
<keyword evidence="2 11" id="KW-0547">Nucleotide-binding</keyword>
<dbReference type="PANTHER" id="PTHR11405">
    <property type="entry name" value="CARBAMOYLTRANSFERASE FAMILY MEMBER"/>
    <property type="match status" value="1"/>
</dbReference>
<sequence>MSLSLSVASCLGILPSVPRRLAVLLFLGTKPLVIGKAEDCHKFSSILDNIGVDQPAWRELTSVSEAEKFAEAARYPLLVRPGYVLSGAAMNVTYSVDELKEKLLNASAVSPDHPVVISKLIEGAEEIHVDAVASNGKLPHDLDWSSRHDFPIQDRS</sequence>
<dbReference type="GO" id="GO:0004087">
    <property type="term" value="F:carbamoyl-phosphate synthase (ammonia) activity"/>
    <property type="evidence" value="ECO:0007669"/>
    <property type="project" value="UniProtKB-EC"/>
</dbReference>
<dbReference type="AlphaFoldDB" id="A0A9W9GSU3"/>
<evidence type="ECO:0000259" key="12">
    <source>
        <dbReference type="PROSITE" id="PS50975"/>
    </source>
</evidence>
<evidence type="ECO:0000313" key="13">
    <source>
        <dbReference type="EMBL" id="KAJ5129465.1"/>
    </source>
</evidence>
<dbReference type="OrthoDB" id="1924069at2759"/>
<reference evidence="13" key="2">
    <citation type="journal article" date="2023" name="IMA Fungus">
        <title>Comparative genomic study of the Penicillium genus elucidates a diverse pangenome and 15 lateral gene transfer events.</title>
        <authorList>
            <person name="Petersen C."/>
            <person name="Sorensen T."/>
            <person name="Nielsen M.R."/>
            <person name="Sondergaard T.E."/>
            <person name="Sorensen J.L."/>
            <person name="Fitzpatrick D.A."/>
            <person name="Frisvad J.C."/>
            <person name="Nielsen K.L."/>
        </authorList>
    </citation>
    <scope>NUCLEOTIDE SEQUENCE</scope>
    <source>
        <strain evidence="13">IBT 22155</strain>
    </source>
</reference>
<dbReference type="Gene3D" id="3.30.470.20">
    <property type="entry name" value="ATP-grasp fold, B domain"/>
    <property type="match status" value="1"/>
</dbReference>
<evidence type="ECO:0000256" key="3">
    <source>
        <dbReference type="ARBA" id="ARBA00022840"/>
    </source>
</evidence>
<keyword evidence="14" id="KW-1185">Reference proteome</keyword>
<dbReference type="InterPro" id="IPR005479">
    <property type="entry name" value="CPAse_ATP-bd"/>
</dbReference>
<dbReference type="EC" id="6.3.4.16" evidence="5"/>